<evidence type="ECO:0000313" key="2">
    <source>
        <dbReference type="EMBL" id="NWN92273.1"/>
    </source>
</evidence>
<sequence length="322" mass="36376">MSTIELMSRPIAFHRAYVDLGVGITGALMLSQCVYWRTRTSNSDGWFYKSQTEWQQETGMGRREQETARKRLVQAGFLEEDRRGVPAKLYFRVNTDALEAALEGLSSRMAESANQECTDKPSSMAESAKQECTKAPNSGGGKRQSITEISTETTSEITAERTSEPNRPDSIEPTSNESDQNGQEPDRPGAAIQSGKHWGTVEDLQLADGMWGDLVNQLGDDSPRQPNMAAWANSVRLMRERDGRKIVHINALWHWCRQHSFWAANIQSPAKLREKWSQLAMQRNREREPGQSNDIESHNREVGMSWAQRRSGQAGEVIQHER</sequence>
<dbReference type="Proteomes" id="UP000536442">
    <property type="component" value="Unassembled WGS sequence"/>
</dbReference>
<protein>
    <submittedName>
        <fullName evidence="2">Replication protein O</fullName>
    </submittedName>
</protein>
<gene>
    <name evidence="2" type="ORF">HLV39_12305</name>
</gene>
<feature type="region of interest" description="Disordered" evidence="1">
    <location>
        <begin position="281"/>
        <end position="322"/>
    </location>
</feature>
<name>A0A851HTD1_9GAMM</name>
<feature type="compositionally biased region" description="Polar residues" evidence="1">
    <location>
        <begin position="112"/>
        <end position="125"/>
    </location>
</feature>
<accession>A0A851HTD1</accession>
<dbReference type="AlphaFoldDB" id="A0A851HTD1"/>
<reference evidence="2 3" key="1">
    <citation type="submission" date="2020-03" db="EMBL/GenBank/DDBJ databases">
        <title>Metagenomic, metatranscriptomic, and metabolomic analyses revealed the key microbes and metabolic features during the fermentation of ganjang, Korean traditional soy sauce.</title>
        <authorList>
            <person name="Chun B.H."/>
            <person name="Jeon C.O."/>
        </authorList>
    </citation>
    <scope>NUCLEOTIDE SEQUENCE [LARGE SCALE GENOMIC DNA]</scope>
    <source>
        <strain evidence="2 3">KG14</strain>
    </source>
</reference>
<organism evidence="2 3">
    <name type="scientific">Marinobacter adhaerens</name>
    <dbReference type="NCBI Taxonomy" id="1033846"/>
    <lineage>
        <taxon>Bacteria</taxon>
        <taxon>Pseudomonadati</taxon>
        <taxon>Pseudomonadota</taxon>
        <taxon>Gammaproteobacteria</taxon>
        <taxon>Pseudomonadales</taxon>
        <taxon>Marinobacteraceae</taxon>
        <taxon>Marinobacter</taxon>
    </lineage>
</organism>
<evidence type="ECO:0000256" key="1">
    <source>
        <dbReference type="SAM" id="MobiDB-lite"/>
    </source>
</evidence>
<feature type="compositionally biased region" description="Basic and acidic residues" evidence="1">
    <location>
        <begin position="283"/>
        <end position="301"/>
    </location>
</feature>
<evidence type="ECO:0000313" key="3">
    <source>
        <dbReference type="Proteomes" id="UP000536442"/>
    </source>
</evidence>
<feature type="compositionally biased region" description="Basic and acidic residues" evidence="1">
    <location>
        <begin position="158"/>
        <end position="170"/>
    </location>
</feature>
<dbReference type="EMBL" id="JABEVQ010000006">
    <property type="protein sequence ID" value="NWN92273.1"/>
    <property type="molecule type" value="Genomic_DNA"/>
</dbReference>
<keyword evidence="3" id="KW-1185">Reference proteome</keyword>
<feature type="compositionally biased region" description="Low complexity" evidence="1">
    <location>
        <begin position="146"/>
        <end position="157"/>
    </location>
</feature>
<feature type="compositionally biased region" description="Polar residues" evidence="1">
    <location>
        <begin position="172"/>
        <end position="183"/>
    </location>
</feature>
<comment type="caution">
    <text evidence="2">The sequence shown here is derived from an EMBL/GenBank/DDBJ whole genome shotgun (WGS) entry which is preliminary data.</text>
</comment>
<feature type="region of interest" description="Disordered" evidence="1">
    <location>
        <begin position="112"/>
        <end position="194"/>
    </location>
</feature>
<proteinExistence type="predicted"/>